<name>A0A841HIV4_9GAMM</name>
<feature type="chain" id="PRO_5032961130" description="Lipase modulator" evidence="2">
    <location>
        <begin position="19"/>
        <end position="332"/>
    </location>
</feature>
<evidence type="ECO:0000256" key="1">
    <source>
        <dbReference type="SAM" id="MobiDB-lite"/>
    </source>
</evidence>
<dbReference type="EMBL" id="JACHHZ010000002">
    <property type="protein sequence ID" value="MBB6092947.1"/>
    <property type="molecule type" value="Genomic_DNA"/>
</dbReference>
<dbReference type="RefSeq" id="WP_184330849.1">
    <property type="nucleotide sequence ID" value="NZ_JACHHZ010000002.1"/>
</dbReference>
<dbReference type="Proteomes" id="UP000588068">
    <property type="component" value="Unassembled WGS sequence"/>
</dbReference>
<feature type="region of interest" description="Disordered" evidence="1">
    <location>
        <begin position="44"/>
        <end position="90"/>
    </location>
</feature>
<feature type="compositionally biased region" description="Basic and acidic residues" evidence="1">
    <location>
        <begin position="243"/>
        <end position="253"/>
    </location>
</feature>
<dbReference type="AlphaFoldDB" id="A0A841HIV4"/>
<protein>
    <recommendedName>
        <fullName evidence="5">Lipase modulator</fullName>
    </recommendedName>
</protein>
<accession>A0A841HIV4</accession>
<feature type="signal peptide" evidence="2">
    <location>
        <begin position="1"/>
        <end position="18"/>
    </location>
</feature>
<feature type="compositionally biased region" description="Polar residues" evidence="1">
    <location>
        <begin position="257"/>
        <end position="273"/>
    </location>
</feature>
<evidence type="ECO:0000256" key="2">
    <source>
        <dbReference type="SAM" id="SignalP"/>
    </source>
</evidence>
<evidence type="ECO:0000313" key="4">
    <source>
        <dbReference type="Proteomes" id="UP000588068"/>
    </source>
</evidence>
<reference evidence="3 4" key="1">
    <citation type="submission" date="2020-08" db="EMBL/GenBank/DDBJ databases">
        <title>Genomic Encyclopedia of Type Strains, Phase IV (KMG-IV): sequencing the most valuable type-strain genomes for metagenomic binning, comparative biology and taxonomic classification.</title>
        <authorList>
            <person name="Goeker M."/>
        </authorList>
    </citation>
    <scope>NUCLEOTIDE SEQUENCE [LARGE SCALE GENOMIC DNA]</scope>
    <source>
        <strain evidence="3 4">DSM 26723</strain>
    </source>
</reference>
<keyword evidence="2" id="KW-0732">Signal</keyword>
<evidence type="ECO:0008006" key="5">
    <source>
        <dbReference type="Google" id="ProtNLM"/>
    </source>
</evidence>
<evidence type="ECO:0000313" key="3">
    <source>
        <dbReference type="EMBL" id="MBB6092947.1"/>
    </source>
</evidence>
<feature type="compositionally biased region" description="Low complexity" evidence="1">
    <location>
        <begin position="59"/>
        <end position="68"/>
    </location>
</feature>
<keyword evidence="4" id="KW-1185">Reference proteome</keyword>
<dbReference type="PROSITE" id="PS51257">
    <property type="entry name" value="PROKAR_LIPOPROTEIN"/>
    <property type="match status" value="1"/>
</dbReference>
<gene>
    <name evidence="3" type="ORF">HNQ60_001825</name>
</gene>
<feature type="region of interest" description="Disordered" evidence="1">
    <location>
        <begin position="243"/>
        <end position="274"/>
    </location>
</feature>
<organism evidence="3 4">
    <name type="scientific">Povalibacter uvarum</name>
    <dbReference type="NCBI Taxonomy" id="732238"/>
    <lineage>
        <taxon>Bacteria</taxon>
        <taxon>Pseudomonadati</taxon>
        <taxon>Pseudomonadota</taxon>
        <taxon>Gammaproteobacteria</taxon>
        <taxon>Steroidobacterales</taxon>
        <taxon>Steroidobacteraceae</taxon>
        <taxon>Povalibacter</taxon>
    </lineage>
</organism>
<sequence>MSKALLTIGFLAVGCATAAVHFHGKMSDAQTRVQELETRIAELERTAGKPRPAPFDATASVPAAEDAPVAPPPPVASAPSLVEAKPTAADPERRQAREMFMREQKMLLNDPEYREAMRTRHRMSLNQNYPDLAADLGLTQEQTDEFMDLLADQQLRATSGLDLADVDGSDPGRRELLQAKLEERRRMDQAERLQVLGADGMQRWEDYQKTMGARLRVSQLDTAFQSAGMPLSDDQRSQLRTALSERERQRDVRGSMFASNERPTSEQMTQMREQQLERTEQEFARSRAAVSHILSTEQMQIYQRMHESELTLQRAQLRLQRANAQSMQREGS</sequence>
<proteinExistence type="predicted"/>
<comment type="caution">
    <text evidence="3">The sequence shown here is derived from an EMBL/GenBank/DDBJ whole genome shotgun (WGS) entry which is preliminary data.</text>
</comment>